<reference evidence="2" key="1">
    <citation type="submission" date="2020-10" db="EMBL/GenBank/DDBJ databases">
        <title>Connecting structure to function with the recovery of over 1000 high-quality activated sludge metagenome-assembled genomes encoding full-length rRNA genes using long-read sequencing.</title>
        <authorList>
            <person name="Singleton C.M."/>
            <person name="Petriglieri F."/>
            <person name="Kristensen J.M."/>
            <person name="Kirkegaard R.H."/>
            <person name="Michaelsen T.Y."/>
            <person name="Andersen M.H."/>
            <person name="Karst S.M."/>
            <person name="Dueholm M.S."/>
            <person name="Nielsen P.H."/>
            <person name="Albertsen M."/>
        </authorList>
    </citation>
    <scope>NUCLEOTIDE SEQUENCE</scope>
    <source>
        <strain evidence="2">Bjer_18-Q3-R1-45_BAT3C.347</strain>
    </source>
</reference>
<comment type="caution">
    <text evidence="2">The sequence shown here is derived from an EMBL/GenBank/DDBJ whole genome shotgun (WGS) entry which is preliminary data.</text>
</comment>
<dbReference type="SUPFAM" id="SSF54975">
    <property type="entry name" value="Acylphosphatase/BLUF domain-like"/>
    <property type="match status" value="1"/>
</dbReference>
<dbReference type="Proteomes" id="UP000807785">
    <property type="component" value="Unassembled WGS sequence"/>
</dbReference>
<dbReference type="EMBL" id="JADJEV010000003">
    <property type="protein sequence ID" value="MBK6973697.1"/>
    <property type="molecule type" value="Genomic_DNA"/>
</dbReference>
<dbReference type="PROSITE" id="PS50925">
    <property type="entry name" value="BLUF"/>
    <property type="match status" value="1"/>
</dbReference>
<dbReference type="SMART" id="SM01034">
    <property type="entry name" value="BLUF"/>
    <property type="match status" value="1"/>
</dbReference>
<dbReference type="GO" id="GO:0009882">
    <property type="term" value="F:blue light photoreceptor activity"/>
    <property type="evidence" value="ECO:0007669"/>
    <property type="project" value="InterPro"/>
</dbReference>
<dbReference type="AlphaFoldDB" id="A0A9D7E9R3"/>
<accession>A0A9D7E9R3</accession>
<name>A0A9D7E9R3_9PROT</name>
<sequence>MPYQIMYSSQAATPMTISGLEQILIDARSGNEARNVTGALIYVDGVFFQILEGDKDVVSHLMTSIASDSRHHSVKVFYEGVVDAPAFDSWRMAYLSPTAEQMSAWAGLPGTATLETLLDDIDRDPRRAPTILVNVLKALAQ</sequence>
<gene>
    <name evidence="2" type="ORF">IPH26_12405</name>
</gene>
<dbReference type="Gene3D" id="3.30.70.100">
    <property type="match status" value="1"/>
</dbReference>
<evidence type="ECO:0000313" key="2">
    <source>
        <dbReference type="EMBL" id="MBK6973697.1"/>
    </source>
</evidence>
<organism evidence="2 3">
    <name type="scientific">Candidatus Methylophosphatis roskildensis</name>
    <dbReference type="NCBI Taxonomy" id="2899263"/>
    <lineage>
        <taxon>Bacteria</taxon>
        <taxon>Pseudomonadati</taxon>
        <taxon>Pseudomonadota</taxon>
        <taxon>Betaproteobacteria</taxon>
        <taxon>Nitrosomonadales</taxon>
        <taxon>Sterolibacteriaceae</taxon>
        <taxon>Candidatus Methylophosphatis</taxon>
    </lineage>
</organism>
<evidence type="ECO:0000313" key="3">
    <source>
        <dbReference type="Proteomes" id="UP000807785"/>
    </source>
</evidence>
<dbReference type="Pfam" id="PF04940">
    <property type="entry name" value="BLUF"/>
    <property type="match status" value="1"/>
</dbReference>
<dbReference type="InterPro" id="IPR007024">
    <property type="entry name" value="BLUF_domain"/>
</dbReference>
<dbReference type="GO" id="GO:0071949">
    <property type="term" value="F:FAD binding"/>
    <property type="evidence" value="ECO:0007669"/>
    <property type="project" value="InterPro"/>
</dbReference>
<dbReference type="InterPro" id="IPR036046">
    <property type="entry name" value="Acylphosphatase-like_dom_sf"/>
</dbReference>
<protein>
    <submittedName>
        <fullName evidence="2">BLUF domain-containing protein</fullName>
    </submittedName>
</protein>
<evidence type="ECO:0000259" key="1">
    <source>
        <dbReference type="PROSITE" id="PS50925"/>
    </source>
</evidence>
<proteinExistence type="predicted"/>
<feature type="domain" description="BLUF" evidence="1">
    <location>
        <begin position="2"/>
        <end position="93"/>
    </location>
</feature>